<dbReference type="CDD" id="cd09279">
    <property type="entry name" value="RNase_HI_like"/>
    <property type="match status" value="1"/>
</dbReference>
<evidence type="ECO:0000259" key="1">
    <source>
        <dbReference type="PROSITE" id="PS50879"/>
    </source>
</evidence>
<protein>
    <recommendedName>
        <fullName evidence="1">RNase H type-1 domain-containing protein</fullName>
    </recommendedName>
</protein>
<dbReference type="Gene3D" id="3.30.420.10">
    <property type="entry name" value="Ribonuclease H-like superfamily/Ribonuclease H"/>
    <property type="match status" value="1"/>
</dbReference>
<dbReference type="GO" id="GO:0003676">
    <property type="term" value="F:nucleic acid binding"/>
    <property type="evidence" value="ECO:0007669"/>
    <property type="project" value="InterPro"/>
</dbReference>
<feature type="domain" description="RNase H type-1" evidence="1">
    <location>
        <begin position="360"/>
        <end position="489"/>
    </location>
</feature>
<organism evidence="2">
    <name type="scientific">Tanacetum cinerariifolium</name>
    <name type="common">Dalmatian daisy</name>
    <name type="synonym">Chrysanthemum cinerariifolium</name>
    <dbReference type="NCBI Taxonomy" id="118510"/>
    <lineage>
        <taxon>Eukaryota</taxon>
        <taxon>Viridiplantae</taxon>
        <taxon>Streptophyta</taxon>
        <taxon>Embryophyta</taxon>
        <taxon>Tracheophyta</taxon>
        <taxon>Spermatophyta</taxon>
        <taxon>Magnoliopsida</taxon>
        <taxon>eudicotyledons</taxon>
        <taxon>Gunneridae</taxon>
        <taxon>Pentapetalae</taxon>
        <taxon>asterids</taxon>
        <taxon>campanulids</taxon>
        <taxon>Asterales</taxon>
        <taxon>Asteraceae</taxon>
        <taxon>Asteroideae</taxon>
        <taxon>Anthemideae</taxon>
        <taxon>Anthemidinae</taxon>
        <taxon>Tanacetum</taxon>
    </lineage>
</organism>
<proteinExistence type="predicted"/>
<dbReference type="AlphaFoldDB" id="A0A699HR77"/>
<dbReference type="Gene3D" id="3.10.10.10">
    <property type="entry name" value="HIV Type 1 Reverse Transcriptase, subunit A, domain 1"/>
    <property type="match status" value="1"/>
</dbReference>
<gene>
    <name evidence="2" type="ORF">Tci_442911</name>
</gene>
<dbReference type="InterPro" id="IPR036397">
    <property type="entry name" value="RNaseH_sf"/>
</dbReference>
<dbReference type="PANTHER" id="PTHR48475">
    <property type="entry name" value="RIBONUCLEASE H"/>
    <property type="match status" value="1"/>
</dbReference>
<dbReference type="InterPro" id="IPR043502">
    <property type="entry name" value="DNA/RNA_pol_sf"/>
</dbReference>
<sequence length="683" mass="77329">MDVPITFPSVSTNDVSDRPLMVEAEVEGYWIRRVFVDQRAAVQVMFEHCFDNLSPDIKARLAPTQTELVGFSGEQLIPIGKIKLKEDGTWRMCIDFKNLNSACPKDYYPLPEIDLKFEAIMGHPFKCFLVAYKGYHHIQMSKEDEDKTAFYTYQGTYCYVKMPFGLKNVEATYQRLIDLAFQTQLGRNLEAYVDDMVIKSKTEQDMIMDIAETFDNLRKINMKLNSMKCSFALNRFLSRSVERSLPFFETLKNITKENKEDYRWTEEAEHAFQELKKFILELPTLTTPELKETLFLDPPQSRTKLCPFGETSTMPTSPVSEATMILRGSLHKGQILADFINEIPMGTRHVEACNSVGEEYPKGWTLYTDGASSQKGVGAGLVLIDPSGTEYTYAIRLNFPSTNNEAKYEAHLAGLRIARKMKVQTLDVQVDSKLVACQMNGELVASNEGMEKYMAKAKEQAALFKKFSIKNIPRNQNQKADVLSKLASVAFNHLAKEILVEVLNSKSVDVQEVSTIVKETLRKKIGQYVVEDGVLFKKSYLSPMLRCVGPLQANCIIREVHEGACGMHAGASSVEAKIIRQWYYWPTMHGDTKEPSKFKFIIVGPLPEGPDKLKFIIVTIDYFTKWIEANPFAKTTESLFLDISACDSSGWLATSEDICSQCLKECPSLLRSKCPPRGNRGEN</sequence>
<accession>A0A699HR77</accession>
<dbReference type="GO" id="GO:0004523">
    <property type="term" value="F:RNA-DNA hybrid ribonuclease activity"/>
    <property type="evidence" value="ECO:0007669"/>
    <property type="project" value="InterPro"/>
</dbReference>
<dbReference type="CDD" id="cd01647">
    <property type="entry name" value="RT_LTR"/>
    <property type="match status" value="1"/>
</dbReference>
<dbReference type="Pfam" id="PF00078">
    <property type="entry name" value="RVT_1"/>
    <property type="match status" value="1"/>
</dbReference>
<comment type="caution">
    <text evidence="2">The sequence shown here is derived from an EMBL/GenBank/DDBJ whole genome shotgun (WGS) entry which is preliminary data.</text>
</comment>
<dbReference type="Gene3D" id="3.30.70.270">
    <property type="match status" value="1"/>
</dbReference>
<dbReference type="InterPro" id="IPR002156">
    <property type="entry name" value="RNaseH_domain"/>
</dbReference>
<dbReference type="InterPro" id="IPR043128">
    <property type="entry name" value="Rev_trsase/Diguanyl_cyclase"/>
</dbReference>
<reference evidence="2" key="1">
    <citation type="journal article" date="2019" name="Sci. Rep.">
        <title>Draft genome of Tanacetum cinerariifolium, the natural source of mosquito coil.</title>
        <authorList>
            <person name="Yamashiro T."/>
            <person name="Shiraishi A."/>
            <person name="Satake H."/>
            <person name="Nakayama K."/>
        </authorList>
    </citation>
    <scope>NUCLEOTIDE SEQUENCE</scope>
</reference>
<dbReference type="EMBL" id="BKCJ010202276">
    <property type="protein sequence ID" value="GEY70937.1"/>
    <property type="molecule type" value="Genomic_DNA"/>
</dbReference>
<dbReference type="PROSITE" id="PS50879">
    <property type="entry name" value="RNASE_H_1"/>
    <property type="match status" value="1"/>
</dbReference>
<dbReference type="SUPFAM" id="SSF56672">
    <property type="entry name" value="DNA/RNA polymerases"/>
    <property type="match status" value="1"/>
</dbReference>
<dbReference type="Pfam" id="PF13456">
    <property type="entry name" value="RVT_3"/>
    <property type="match status" value="1"/>
</dbReference>
<dbReference type="InterPro" id="IPR000477">
    <property type="entry name" value="RT_dom"/>
</dbReference>
<name>A0A699HR77_TANCI</name>
<dbReference type="PANTHER" id="PTHR48475:SF2">
    <property type="entry name" value="RIBONUCLEASE H"/>
    <property type="match status" value="1"/>
</dbReference>
<evidence type="ECO:0000313" key="2">
    <source>
        <dbReference type="EMBL" id="GEY70937.1"/>
    </source>
</evidence>
<dbReference type="Gene3D" id="1.10.340.70">
    <property type="match status" value="1"/>
</dbReference>